<dbReference type="InterPro" id="IPR001452">
    <property type="entry name" value="SH3_domain"/>
</dbReference>
<sequence>MGIAASQFSQTATDTDSEGGTPHWAFAQLVPPLYHHAPSYDVPGNSQFQAHTDYSPVNTDEIPVNQGDWMKLKTVFRDGWCFALNVDQEVFGLVPLDCLVIHPSATNPGFSTRSPNRIESLAVARSATIASNAFPVSTPLPAYPGPTSKFFGSGVMYSEHGSSGGGLSSSG</sequence>
<reference evidence="5 6" key="1">
    <citation type="journal article" date="2015" name="Genome Biol. Evol.">
        <title>Phylogenomic analyses indicate that early fungi evolved digesting cell walls of algal ancestors of land plants.</title>
        <authorList>
            <person name="Chang Y."/>
            <person name="Wang S."/>
            <person name="Sekimoto S."/>
            <person name="Aerts A.L."/>
            <person name="Choi C."/>
            <person name="Clum A."/>
            <person name="LaButti K.M."/>
            <person name="Lindquist E.A."/>
            <person name="Yee Ngan C."/>
            <person name="Ohm R.A."/>
            <person name="Salamov A.A."/>
            <person name="Grigoriev I.V."/>
            <person name="Spatafora J.W."/>
            <person name="Berbee M.L."/>
        </authorList>
    </citation>
    <scope>NUCLEOTIDE SEQUENCE [LARGE SCALE GENOMIC DNA]</scope>
    <source>
        <strain evidence="5 6">JEL478</strain>
    </source>
</reference>
<evidence type="ECO:0000256" key="2">
    <source>
        <dbReference type="PROSITE-ProRule" id="PRU00192"/>
    </source>
</evidence>
<evidence type="ECO:0000259" key="4">
    <source>
        <dbReference type="PROSITE" id="PS50002"/>
    </source>
</evidence>
<name>A0A138ZXZ3_GONPJ</name>
<gene>
    <name evidence="5" type="ORF">M427DRAFT_233522</name>
</gene>
<protein>
    <recommendedName>
        <fullName evidence="4">SH3 domain-containing protein</fullName>
    </recommendedName>
</protein>
<dbReference type="AlphaFoldDB" id="A0A138ZXZ3"/>
<proteinExistence type="predicted"/>
<dbReference type="PROSITE" id="PS50002">
    <property type="entry name" value="SH3"/>
    <property type="match status" value="1"/>
</dbReference>
<dbReference type="SUPFAM" id="SSF50044">
    <property type="entry name" value="SH3-domain"/>
    <property type="match status" value="1"/>
</dbReference>
<dbReference type="InterPro" id="IPR036028">
    <property type="entry name" value="SH3-like_dom_sf"/>
</dbReference>
<evidence type="ECO:0000256" key="3">
    <source>
        <dbReference type="SAM" id="MobiDB-lite"/>
    </source>
</evidence>
<dbReference type="SMART" id="SM00326">
    <property type="entry name" value="SH3"/>
    <property type="match status" value="1"/>
</dbReference>
<keyword evidence="6" id="KW-1185">Reference proteome</keyword>
<accession>A0A138ZXZ3</accession>
<dbReference type="EMBL" id="KQ965869">
    <property type="protein sequence ID" value="KXS09370.1"/>
    <property type="molecule type" value="Genomic_DNA"/>
</dbReference>
<feature type="domain" description="SH3" evidence="4">
    <location>
        <begin position="43"/>
        <end position="104"/>
    </location>
</feature>
<evidence type="ECO:0000313" key="6">
    <source>
        <dbReference type="Proteomes" id="UP000070544"/>
    </source>
</evidence>
<evidence type="ECO:0000313" key="5">
    <source>
        <dbReference type="EMBL" id="KXS09370.1"/>
    </source>
</evidence>
<keyword evidence="1 2" id="KW-0728">SH3 domain</keyword>
<evidence type="ECO:0000256" key="1">
    <source>
        <dbReference type="ARBA" id="ARBA00022443"/>
    </source>
</evidence>
<dbReference type="Proteomes" id="UP000070544">
    <property type="component" value="Unassembled WGS sequence"/>
</dbReference>
<feature type="compositionally biased region" description="Polar residues" evidence="3">
    <location>
        <begin position="1"/>
        <end position="14"/>
    </location>
</feature>
<dbReference type="OrthoDB" id="2162456at2759"/>
<feature type="region of interest" description="Disordered" evidence="3">
    <location>
        <begin position="1"/>
        <end position="21"/>
    </location>
</feature>
<dbReference type="Gene3D" id="2.30.30.40">
    <property type="entry name" value="SH3 Domains"/>
    <property type="match status" value="1"/>
</dbReference>
<organism evidence="5 6">
    <name type="scientific">Gonapodya prolifera (strain JEL478)</name>
    <name type="common">Monoblepharis prolifera</name>
    <dbReference type="NCBI Taxonomy" id="1344416"/>
    <lineage>
        <taxon>Eukaryota</taxon>
        <taxon>Fungi</taxon>
        <taxon>Fungi incertae sedis</taxon>
        <taxon>Chytridiomycota</taxon>
        <taxon>Chytridiomycota incertae sedis</taxon>
        <taxon>Monoblepharidomycetes</taxon>
        <taxon>Monoblepharidales</taxon>
        <taxon>Gonapodyaceae</taxon>
        <taxon>Gonapodya</taxon>
    </lineage>
</organism>